<dbReference type="KEGG" id="pnl:PNK_1524"/>
<dbReference type="STRING" id="389348.PNK_1524"/>
<dbReference type="InParanoid" id="A0A0U5JCC2"/>
<dbReference type="SUPFAM" id="SSF48452">
    <property type="entry name" value="TPR-like"/>
    <property type="match status" value="1"/>
</dbReference>
<dbReference type="InterPro" id="IPR005415">
    <property type="entry name" value="T3SS_Ca_resp_chp_LcrH/SycD"/>
</dbReference>
<keyword evidence="3" id="KW-1185">Reference proteome</keyword>
<sequence>MKDDLSEFKLTQRAKEKLKDKKLLKKELAEGKTAQEIMEFKDSTMAKFYGAAYRLFEHKRYDDAANAFLFLATLNPHNHDYWLGLGMATQMCQNYEAAIDAYELAALCDISSPVPYFYLAKCLFAIHDRESALQALDLAIETADEIEDYADLKRQAQEAKRILLKS</sequence>
<name>A0A0U5JCC2_9BACT</name>
<proteinExistence type="inferred from homology"/>
<dbReference type="EMBL" id="LN879502">
    <property type="protein sequence ID" value="CUI17134.1"/>
    <property type="molecule type" value="Genomic_DNA"/>
</dbReference>
<dbReference type="NCBIfam" id="TIGR02552">
    <property type="entry name" value="LcrH_SycD"/>
    <property type="match status" value="1"/>
</dbReference>
<gene>
    <name evidence="2" type="primary">sycd7</name>
    <name evidence="2" type="ORF">PNK_1524</name>
</gene>
<accession>A0A0U5JCC2</accession>
<evidence type="ECO:0000313" key="2">
    <source>
        <dbReference type="EMBL" id="CUI17134.1"/>
    </source>
</evidence>
<dbReference type="RefSeq" id="WP_032124260.1">
    <property type="nucleotide sequence ID" value="NZ_LN879502.1"/>
</dbReference>
<evidence type="ECO:0000313" key="3">
    <source>
        <dbReference type="Proteomes" id="UP000069902"/>
    </source>
</evidence>
<dbReference type="PRINTS" id="PR01595">
    <property type="entry name" value="SYCDCHAPRONE"/>
</dbReference>
<comment type="similarity">
    <text evidence="1">Belongs to the LcrH/SycD chaperone family.</text>
</comment>
<dbReference type="Gene3D" id="1.25.40.10">
    <property type="entry name" value="Tetratricopeptide repeat domain"/>
    <property type="match status" value="1"/>
</dbReference>
<protein>
    <submittedName>
        <fullName evidence="2">Type III secretion chaperone SycD/LcrH</fullName>
    </submittedName>
</protein>
<evidence type="ECO:0000256" key="1">
    <source>
        <dbReference type="ARBA" id="ARBA00010244"/>
    </source>
</evidence>
<dbReference type="Proteomes" id="UP000069902">
    <property type="component" value="Chromosome cPNK"/>
</dbReference>
<dbReference type="PATRIC" id="fig|389348.3.peg.1707"/>
<dbReference type="InterPro" id="IPR011716">
    <property type="entry name" value="TPR-3"/>
</dbReference>
<dbReference type="AlphaFoldDB" id="A0A0U5JCC2"/>
<organism evidence="2 3">
    <name type="scientific">Candidatus Protochlamydia naegleriophila</name>
    <dbReference type="NCBI Taxonomy" id="389348"/>
    <lineage>
        <taxon>Bacteria</taxon>
        <taxon>Pseudomonadati</taxon>
        <taxon>Chlamydiota</taxon>
        <taxon>Chlamydiia</taxon>
        <taxon>Parachlamydiales</taxon>
        <taxon>Parachlamydiaceae</taxon>
        <taxon>Candidatus Protochlamydia</taxon>
    </lineage>
</organism>
<reference evidence="3" key="1">
    <citation type="submission" date="2015-09" db="EMBL/GenBank/DDBJ databases">
        <authorList>
            <person name="Bertelli C."/>
        </authorList>
    </citation>
    <scope>NUCLEOTIDE SEQUENCE [LARGE SCALE GENOMIC DNA]</scope>
    <source>
        <strain evidence="3">KNic</strain>
    </source>
</reference>
<dbReference type="Pfam" id="PF07720">
    <property type="entry name" value="TPR_3"/>
    <property type="match status" value="2"/>
</dbReference>
<dbReference type="InterPro" id="IPR011990">
    <property type="entry name" value="TPR-like_helical_dom_sf"/>
</dbReference>